<dbReference type="CTD" id="10904"/>
<dbReference type="AlphaFoldDB" id="Q8MXX3"/>
<accession>A0A1W2VN65</accession>
<proteinExistence type="evidence at transcript level"/>
<dbReference type="Proteomes" id="UP000008144">
    <property type="component" value="Unassembled WGS sequence"/>
</dbReference>
<organism evidence="9">
    <name type="scientific">Ciona intestinalis</name>
    <name type="common">Transparent sea squirt</name>
    <name type="synonym">Ascidia intestinalis</name>
    <dbReference type="NCBI Taxonomy" id="7719"/>
    <lineage>
        <taxon>Eukaryota</taxon>
        <taxon>Metazoa</taxon>
        <taxon>Chordata</taxon>
        <taxon>Tunicata</taxon>
        <taxon>Ascidiacea</taxon>
        <taxon>Phlebobranchia</taxon>
        <taxon>Cionidae</taxon>
        <taxon>Ciona</taxon>
    </lineage>
</organism>
<keyword evidence="8" id="KW-0732">Signal</keyword>
<evidence type="ECO:0000256" key="4">
    <source>
        <dbReference type="ARBA" id="ARBA00022989"/>
    </source>
</evidence>
<dbReference type="RefSeq" id="NP_001027654.1">
    <property type="nucleotide sequence ID" value="NM_001032482.1"/>
</dbReference>
<evidence type="ECO:0000256" key="7">
    <source>
        <dbReference type="SAM" id="Phobius"/>
    </source>
</evidence>
<name>Q8MXX3_CIOIN</name>
<dbReference type="Pfam" id="PF06726">
    <property type="entry name" value="BC10"/>
    <property type="match status" value="1"/>
</dbReference>
<evidence type="ECO:0000256" key="3">
    <source>
        <dbReference type="ARBA" id="ARBA00022692"/>
    </source>
</evidence>
<evidence type="ECO:0000256" key="8">
    <source>
        <dbReference type="SAM" id="SignalP"/>
    </source>
</evidence>
<feature type="signal peptide" evidence="8">
    <location>
        <begin position="1"/>
        <end position="19"/>
    </location>
</feature>
<dbReference type="InterPro" id="IPR009598">
    <property type="entry name" value="BCALP"/>
</dbReference>
<sequence length="92" mass="10900">MYCLQWLLPVLLLPCPANPALYWNHFMFLGLYLTSFYVKHRPCIICSLVFFITMFMISYSNCHLFIFRMFNEDCANCEFSEVDVTLDIIHAV</sequence>
<reference evidence="9" key="2">
    <citation type="submission" date="2002-08" db="EMBL/GenBank/DDBJ databases">
        <title>Ciona intestinalis blcap gene.</title>
        <authorList>
            <person name="Hahn Y."/>
        </authorList>
    </citation>
    <scope>NUCLEOTIDE SEQUENCE</scope>
</reference>
<dbReference type="EMBL" id="AB089955">
    <property type="protein sequence ID" value="BAC10334.1"/>
    <property type="molecule type" value="mRNA"/>
</dbReference>
<dbReference type="GeneTree" id="ENSGT00390000014105"/>
<dbReference type="GeneID" id="445656"/>
<evidence type="ECO:0000313" key="11">
    <source>
        <dbReference type="Proteomes" id="UP000008144"/>
    </source>
</evidence>
<dbReference type="Ensembl" id="ENSCINT00000008903.1">
    <property type="protein sequence ID" value="ENSCINP00000008903.1"/>
    <property type="gene ID" value="ENSCING00000004313.1"/>
</dbReference>
<evidence type="ECO:0000313" key="9">
    <source>
        <dbReference type="EMBL" id="BAC10334.1"/>
    </source>
</evidence>
<comment type="subcellular location">
    <subcellularLocation>
        <location evidence="1">Membrane</location>
    </subcellularLocation>
</comment>
<dbReference type="OMA" id="FLLCYSC"/>
<evidence type="ECO:0000256" key="5">
    <source>
        <dbReference type="ARBA" id="ARBA00023136"/>
    </source>
</evidence>
<comment type="similarity">
    <text evidence="2">Belongs to the BLCAP family.</text>
</comment>
<keyword evidence="3 7" id="KW-0812">Transmembrane</keyword>
<dbReference type="HOGENOM" id="CLU_181908_0_0_1"/>
<keyword evidence="4 7" id="KW-1133">Transmembrane helix</keyword>
<gene>
    <name evidence="9 10" type="primary">blcap</name>
</gene>
<reference evidence="11" key="1">
    <citation type="journal article" date="2002" name="Science">
        <title>The draft genome of Ciona intestinalis: insights into chordate and vertebrate origins.</title>
        <authorList>
            <person name="Dehal P."/>
            <person name="Satou Y."/>
            <person name="Campbell R.K."/>
            <person name="Chapman J."/>
            <person name="Degnan B."/>
            <person name="De Tomaso A."/>
            <person name="Davidson B."/>
            <person name="Di Gregorio A."/>
            <person name="Gelpke M."/>
            <person name="Goodstein D.M."/>
            <person name="Harafuji N."/>
            <person name="Hastings K.E."/>
            <person name="Ho I."/>
            <person name="Hotta K."/>
            <person name="Huang W."/>
            <person name="Kawashima T."/>
            <person name="Lemaire P."/>
            <person name="Martinez D."/>
            <person name="Meinertzhagen I.A."/>
            <person name="Necula S."/>
            <person name="Nonaka M."/>
            <person name="Putnam N."/>
            <person name="Rash S."/>
            <person name="Saiga H."/>
            <person name="Satake M."/>
            <person name="Terry A."/>
            <person name="Yamada L."/>
            <person name="Wang H.G."/>
            <person name="Awazu S."/>
            <person name="Azumi K."/>
            <person name="Boore J."/>
            <person name="Branno M."/>
            <person name="Chin-Bow S."/>
            <person name="DeSantis R."/>
            <person name="Doyle S."/>
            <person name="Francino P."/>
            <person name="Keys D.N."/>
            <person name="Haga S."/>
            <person name="Hayashi H."/>
            <person name="Hino K."/>
            <person name="Imai K.S."/>
            <person name="Inaba K."/>
            <person name="Kano S."/>
            <person name="Kobayashi K."/>
            <person name="Kobayashi M."/>
            <person name="Lee B.I."/>
            <person name="Makabe K.W."/>
            <person name="Manohar C."/>
            <person name="Matassi G."/>
            <person name="Medina M."/>
            <person name="Mochizuki Y."/>
            <person name="Mount S."/>
            <person name="Morishita T."/>
            <person name="Miura S."/>
            <person name="Nakayama A."/>
            <person name="Nishizaka S."/>
            <person name="Nomoto H."/>
            <person name="Ohta F."/>
            <person name="Oishi K."/>
            <person name="Rigoutsos I."/>
            <person name="Sano M."/>
            <person name="Sasaki A."/>
            <person name="Sasakura Y."/>
            <person name="Shoguchi E."/>
            <person name="Shin-i T."/>
            <person name="Spagnuolo A."/>
            <person name="Stainier D."/>
            <person name="Suzuki M.M."/>
            <person name="Tassy O."/>
            <person name="Takatori N."/>
            <person name="Tokuoka M."/>
            <person name="Yagi K."/>
            <person name="Yoshizaki F."/>
            <person name="Wada S."/>
            <person name="Zhang C."/>
            <person name="Hyatt P.D."/>
            <person name="Larimer F."/>
            <person name="Detter C."/>
            <person name="Doggett N."/>
            <person name="Glavina T."/>
            <person name="Hawkins T."/>
            <person name="Richardson P."/>
            <person name="Lucas S."/>
            <person name="Kohara Y."/>
            <person name="Levine M."/>
            <person name="Satoh N."/>
            <person name="Rokhsar D.S."/>
        </authorList>
    </citation>
    <scope>NUCLEOTIDE SEQUENCE [LARGE SCALE GENOMIC DNA]</scope>
</reference>
<dbReference type="OrthoDB" id="5772623at2759"/>
<keyword evidence="5 7" id="KW-0472">Membrane</keyword>
<evidence type="ECO:0000313" key="10">
    <source>
        <dbReference type="Ensembl" id="ENSCINP00000008903.1"/>
    </source>
</evidence>
<evidence type="ECO:0000256" key="2">
    <source>
        <dbReference type="ARBA" id="ARBA00007216"/>
    </source>
</evidence>
<dbReference type="PANTHER" id="PTHR13259">
    <property type="entry name" value="BLADDER CANCER 10 KD PROTEIN HOMOLOG"/>
    <property type="match status" value="1"/>
</dbReference>
<dbReference type="KEGG" id="cin:445656"/>
<reference evidence="10" key="3">
    <citation type="submission" date="2025-05" db="UniProtKB">
        <authorList>
            <consortium name="Ensembl"/>
        </authorList>
    </citation>
    <scope>IDENTIFICATION</scope>
</reference>
<dbReference type="GO" id="GO:0016020">
    <property type="term" value="C:membrane"/>
    <property type="evidence" value="ECO:0007669"/>
    <property type="project" value="UniProtKB-SubCell"/>
</dbReference>
<feature type="chain" id="PRO_5015099326" evidence="8">
    <location>
        <begin position="20"/>
        <end position="92"/>
    </location>
</feature>
<comment type="function">
    <text evidence="6">Acts as a tumor suppressor; induces growth arrest at G(1)/S checkpoint and apoptosis via RB1-dependent and p53/TP53- and NF-kappa-B-independent mechanisms. Modulates expression of genes involved in the regulation of proliferation, cell cycle and apoptosis.</text>
</comment>
<dbReference type="PANTHER" id="PTHR13259:SF1">
    <property type="entry name" value="BLADDER CANCER-ASSOCIATED PROTEIN"/>
    <property type="match status" value="1"/>
</dbReference>
<evidence type="ECO:0000256" key="1">
    <source>
        <dbReference type="ARBA" id="ARBA00004370"/>
    </source>
</evidence>
<dbReference type="STRING" id="7719.ENSCINP00000008903"/>
<evidence type="ECO:0000256" key="6">
    <source>
        <dbReference type="ARBA" id="ARBA00045856"/>
    </source>
</evidence>
<protein>
    <submittedName>
        <fullName evidence="9 10">Blcap</fullName>
    </submittedName>
</protein>
<dbReference type="SMART" id="SM01396">
    <property type="entry name" value="BC10"/>
    <property type="match status" value="1"/>
</dbReference>
<accession>Q8MXX3</accession>
<feature type="transmembrane region" description="Helical" evidence="7">
    <location>
        <begin position="41"/>
        <end position="59"/>
    </location>
</feature>
<keyword evidence="11" id="KW-1185">Reference proteome</keyword>